<feature type="domain" description="Transposase IS66 C-terminal" evidence="4">
    <location>
        <begin position="499"/>
        <end position="541"/>
    </location>
</feature>
<evidence type="ECO:0000259" key="2">
    <source>
        <dbReference type="Pfam" id="PF03050"/>
    </source>
</evidence>
<dbReference type="OrthoDB" id="9760067at2"/>
<organism evidence="5 6">
    <name type="scientific">Anaerocolumna jejuensis DSM 15929</name>
    <dbReference type="NCBI Taxonomy" id="1121322"/>
    <lineage>
        <taxon>Bacteria</taxon>
        <taxon>Bacillati</taxon>
        <taxon>Bacillota</taxon>
        <taxon>Clostridia</taxon>
        <taxon>Lachnospirales</taxon>
        <taxon>Lachnospiraceae</taxon>
        <taxon>Anaerocolumna</taxon>
    </lineage>
</organism>
<name>A0A1M6TLL9_9FIRM</name>
<dbReference type="PANTHER" id="PTHR33678">
    <property type="entry name" value="BLL1576 PROTEIN"/>
    <property type="match status" value="1"/>
</dbReference>
<dbReference type="InterPro" id="IPR004291">
    <property type="entry name" value="Transposase_IS66_central"/>
</dbReference>
<dbReference type="InterPro" id="IPR024463">
    <property type="entry name" value="Transposase_TnpC_homeodom"/>
</dbReference>
<dbReference type="EMBL" id="FRAC01000013">
    <property type="protein sequence ID" value="SHK57895.1"/>
    <property type="molecule type" value="Genomic_DNA"/>
</dbReference>
<feature type="domain" description="Transposase TnpC homeodomain" evidence="3">
    <location>
        <begin position="54"/>
        <end position="127"/>
    </location>
</feature>
<keyword evidence="6" id="KW-1185">Reference proteome</keyword>
<reference evidence="5 6" key="1">
    <citation type="submission" date="2016-11" db="EMBL/GenBank/DDBJ databases">
        <authorList>
            <person name="Jaros S."/>
            <person name="Januszkiewicz K."/>
            <person name="Wedrychowicz H."/>
        </authorList>
    </citation>
    <scope>NUCLEOTIDE SEQUENCE [LARGE SCALE GENOMIC DNA]</scope>
    <source>
        <strain evidence="5 6">DSM 15929</strain>
    </source>
</reference>
<protein>
    <submittedName>
        <fullName evidence="5">Transposase</fullName>
    </submittedName>
</protein>
<dbReference type="Pfam" id="PF13817">
    <property type="entry name" value="DDE_Tnp_IS66_C"/>
    <property type="match status" value="1"/>
</dbReference>
<proteinExistence type="predicted"/>
<dbReference type="Pfam" id="PF13007">
    <property type="entry name" value="LZ_Tnp_IS66"/>
    <property type="match status" value="1"/>
</dbReference>
<evidence type="ECO:0000259" key="3">
    <source>
        <dbReference type="Pfam" id="PF13007"/>
    </source>
</evidence>
<dbReference type="STRING" id="1121322.SAMN02745136_02855"/>
<feature type="domain" description="Transposase IS66 central" evidence="2">
    <location>
        <begin position="201"/>
        <end position="492"/>
    </location>
</feature>
<evidence type="ECO:0000259" key="4">
    <source>
        <dbReference type="Pfam" id="PF13817"/>
    </source>
</evidence>
<evidence type="ECO:0000313" key="5">
    <source>
        <dbReference type="EMBL" id="SHK57895.1"/>
    </source>
</evidence>
<dbReference type="RefSeq" id="WP_073277016.1">
    <property type="nucleotide sequence ID" value="NZ_FRAC01000013.1"/>
</dbReference>
<dbReference type="InterPro" id="IPR052344">
    <property type="entry name" value="Transposase-related"/>
</dbReference>
<dbReference type="NCBIfam" id="NF033517">
    <property type="entry name" value="transpos_IS66"/>
    <property type="match status" value="1"/>
</dbReference>
<dbReference type="Pfam" id="PF03050">
    <property type="entry name" value="DDE_Tnp_IS66"/>
    <property type="match status" value="1"/>
</dbReference>
<dbReference type="InterPro" id="IPR039552">
    <property type="entry name" value="IS66_C"/>
</dbReference>
<evidence type="ECO:0000256" key="1">
    <source>
        <dbReference type="SAM" id="Coils"/>
    </source>
</evidence>
<gene>
    <name evidence="5" type="ORF">SAMN02745136_02855</name>
</gene>
<accession>A0A1M6TLL9</accession>
<dbReference type="Proteomes" id="UP000184386">
    <property type="component" value="Unassembled WGS sequence"/>
</dbReference>
<sequence length="555" mass="64052">MEKTIITKDELNNLSKDMLVMLYLQLHESFQLISEQNTTIQKQNEQMLHQVENLKEQISILTQNRFGRKSEKILPTEGQLSFDLENLCILNEAESLIENGIPEEPEMETVLVRKRKPRSKGKRDVNLKDIETIVVPHERTAKELSEHFPRGWHYLPDEIYKELKYVPAHFEVLEHHIKVYAGNHDTGGILRAEVPPRLLSHSILTPELAGAIFNAKYVNAVPLNRLSEEFLRNDVNIPRQDMVGWMIRIYQYYLGPVHGMMKTEIMKSHHIHCDETPFIMPEKSKQYMWVYHSPGSLGKPPVFLYEYPGTRGTAAPREFLKGYKGTLVTDGYQVYHTLAKERSDDLKVAGCWSHVRRRFAEIVKATGKNGPSTPGQKAAVEAVKRIAAIYHVDHMYEKSSAEERLDNRENSVRPLVDAYFAWIKEHARKEGLDKSSKLAGALEYSIHQEQFLRVFLENPEIPLDNNDAERSIRSFCVGKHSWHIIDSKNGAEASAALYSIAETAKANGLKPYEYFSYLLEQLMHYPRNNVPEDKLAELMPWSEELPDHCRKLKIR</sequence>
<feature type="coiled-coil region" evidence="1">
    <location>
        <begin position="37"/>
        <end position="64"/>
    </location>
</feature>
<keyword evidence="1" id="KW-0175">Coiled coil</keyword>
<dbReference type="AlphaFoldDB" id="A0A1M6TLL9"/>
<evidence type="ECO:0000313" key="6">
    <source>
        <dbReference type="Proteomes" id="UP000184386"/>
    </source>
</evidence>